<reference evidence="1" key="1">
    <citation type="submission" date="2023-04" db="EMBL/GenBank/DDBJ databases">
        <title>Ambrosiozyma monospora NBRC 10751.</title>
        <authorList>
            <person name="Ichikawa N."/>
            <person name="Sato H."/>
            <person name="Tonouchi N."/>
        </authorList>
    </citation>
    <scope>NUCLEOTIDE SEQUENCE</scope>
    <source>
        <strain evidence="1">NBRC 10751</strain>
    </source>
</reference>
<keyword evidence="2" id="KW-1185">Reference proteome</keyword>
<dbReference type="Proteomes" id="UP001165064">
    <property type="component" value="Unassembled WGS sequence"/>
</dbReference>
<dbReference type="EMBL" id="BSXS01000764">
    <property type="protein sequence ID" value="GME73817.1"/>
    <property type="molecule type" value="Genomic_DNA"/>
</dbReference>
<proteinExistence type="predicted"/>
<evidence type="ECO:0000313" key="1">
    <source>
        <dbReference type="EMBL" id="GME73817.1"/>
    </source>
</evidence>
<sequence>MTIIVDLGLPNVPHCVLFHLELVKPVSKINSVDEPHSDTDFNPNSHTNKTNTDRVANEVSKNLGLHFKNCYQTALFYEKFDIKGTD</sequence>
<accession>A0ACB5SUY8</accession>
<evidence type="ECO:0000313" key="2">
    <source>
        <dbReference type="Proteomes" id="UP001165064"/>
    </source>
</evidence>
<name>A0ACB5SUY8_AMBMO</name>
<gene>
    <name evidence="1" type="ORF">Amon02_000154200</name>
</gene>
<protein>
    <submittedName>
        <fullName evidence="1">Unnamed protein product</fullName>
    </submittedName>
</protein>
<comment type="caution">
    <text evidence="1">The sequence shown here is derived from an EMBL/GenBank/DDBJ whole genome shotgun (WGS) entry which is preliminary data.</text>
</comment>
<organism evidence="1 2">
    <name type="scientific">Ambrosiozyma monospora</name>
    <name type="common">Yeast</name>
    <name type="synonym">Endomycopsis monosporus</name>
    <dbReference type="NCBI Taxonomy" id="43982"/>
    <lineage>
        <taxon>Eukaryota</taxon>
        <taxon>Fungi</taxon>
        <taxon>Dikarya</taxon>
        <taxon>Ascomycota</taxon>
        <taxon>Saccharomycotina</taxon>
        <taxon>Pichiomycetes</taxon>
        <taxon>Pichiales</taxon>
        <taxon>Pichiaceae</taxon>
        <taxon>Ambrosiozyma</taxon>
    </lineage>
</organism>